<evidence type="ECO:0008006" key="7">
    <source>
        <dbReference type="Google" id="ProtNLM"/>
    </source>
</evidence>
<dbReference type="InterPro" id="IPR036366">
    <property type="entry name" value="PGBDSf"/>
</dbReference>
<feature type="domain" description="Peptidoglycan binding-like" evidence="3">
    <location>
        <begin position="496"/>
        <end position="542"/>
    </location>
</feature>
<dbReference type="InterPro" id="IPR002477">
    <property type="entry name" value="Peptidoglycan-bd-like"/>
</dbReference>
<feature type="domain" description="Peptidoglycan binding-like" evidence="3">
    <location>
        <begin position="341"/>
        <end position="387"/>
    </location>
</feature>
<sequence>MSRAARALGVLSIPVLTVPMAMTGAQAATLPKPPSKALPSALDVASPYQAQRLCDPVAKPGVTAFAKLLSGYYGLGTASYGIIRNCNSGVTEHSEGRAWDWMLSVDKPNEKAVADSVTAWLSAPDAQGRPGAMARRFGIMYIIWNKKMWRAYDPGRGWAPYTGSAPHTDHIHFSFSWDGAYGRTSWWTGKALTTVSPGPSAPTPSSTTPGAPGTPATPTTYPTLAQGSTGPDVALAQKVIGATPDGVFGPRTAAALRTWQSANKVKVTGVLDPATWARMVALRLVPARGTAPTPAAAPAPTPAPTPKPAPTPTPAPGATSTSPLAPYARTTIRRGSTGAAVVALQKALKVTADGAFGPQTETAVKAFQTRRNLPANGVVGPSTWAALMGGTAAPSAPSRSTPARVSTPYTPLMSTVLRTGSKGTAVKTLQRALGGLAVDGAYGARTAAAVAAFQKAHGQKATGVTDTRVWAALENRDYPLRAWYSTVLRQGSSGAAVTALQKALRITADGSFGPATAAAVKALQGRAKLARTGTVATVTWKAVEAELRRR</sequence>
<evidence type="ECO:0000259" key="4">
    <source>
        <dbReference type="Pfam" id="PF26571"/>
    </source>
</evidence>
<evidence type="ECO:0000256" key="2">
    <source>
        <dbReference type="SAM" id="SignalP"/>
    </source>
</evidence>
<feature type="chain" id="PRO_5045549515" description="Peptidoglycan-binding protein" evidence="2">
    <location>
        <begin position="28"/>
        <end position="550"/>
    </location>
</feature>
<keyword evidence="2" id="KW-0732">Signal</keyword>
<organism evidence="5 6">
    <name type="scientific">Pedococcus ginsenosidimutans</name>
    <dbReference type="NCBI Taxonomy" id="490570"/>
    <lineage>
        <taxon>Bacteria</taxon>
        <taxon>Bacillati</taxon>
        <taxon>Actinomycetota</taxon>
        <taxon>Actinomycetes</taxon>
        <taxon>Micrococcales</taxon>
        <taxon>Intrasporangiaceae</taxon>
        <taxon>Pedococcus</taxon>
    </lineage>
</organism>
<evidence type="ECO:0000313" key="6">
    <source>
        <dbReference type="Proteomes" id="UP001500556"/>
    </source>
</evidence>
<dbReference type="EMBL" id="BAABLO010000011">
    <property type="protein sequence ID" value="GAA4725181.1"/>
    <property type="molecule type" value="Genomic_DNA"/>
</dbReference>
<dbReference type="InterPro" id="IPR036365">
    <property type="entry name" value="PGBD-like_sf"/>
</dbReference>
<feature type="signal peptide" evidence="2">
    <location>
        <begin position="1"/>
        <end position="27"/>
    </location>
</feature>
<evidence type="ECO:0000259" key="3">
    <source>
        <dbReference type="Pfam" id="PF01471"/>
    </source>
</evidence>
<accession>A0ABP8YCF6</accession>
<protein>
    <recommendedName>
        <fullName evidence="7">Peptidoglycan-binding protein</fullName>
    </recommendedName>
</protein>
<feature type="domain" description="ARB-07466-like C-terminal" evidence="4">
    <location>
        <begin position="58"/>
        <end position="171"/>
    </location>
</feature>
<name>A0ABP8YCF6_9MICO</name>
<dbReference type="Gene3D" id="1.10.101.10">
    <property type="entry name" value="PGBD-like superfamily/PGBD"/>
    <property type="match status" value="4"/>
</dbReference>
<evidence type="ECO:0000256" key="1">
    <source>
        <dbReference type="SAM" id="MobiDB-lite"/>
    </source>
</evidence>
<dbReference type="Pfam" id="PF26571">
    <property type="entry name" value="VldE"/>
    <property type="match status" value="1"/>
</dbReference>
<feature type="compositionally biased region" description="Low complexity" evidence="1">
    <location>
        <begin position="316"/>
        <end position="325"/>
    </location>
</feature>
<dbReference type="InterPro" id="IPR058593">
    <property type="entry name" value="ARB_07466-like_C"/>
</dbReference>
<dbReference type="Proteomes" id="UP001500556">
    <property type="component" value="Unassembled WGS sequence"/>
</dbReference>
<proteinExistence type="predicted"/>
<feature type="compositionally biased region" description="Pro residues" evidence="1">
    <location>
        <begin position="295"/>
        <end position="315"/>
    </location>
</feature>
<dbReference type="Pfam" id="PF01471">
    <property type="entry name" value="PG_binding_1"/>
    <property type="match status" value="4"/>
</dbReference>
<feature type="region of interest" description="Disordered" evidence="1">
    <location>
        <begin position="195"/>
        <end position="229"/>
    </location>
</feature>
<feature type="compositionally biased region" description="Low complexity" evidence="1">
    <location>
        <begin position="195"/>
        <end position="223"/>
    </location>
</feature>
<evidence type="ECO:0000313" key="5">
    <source>
        <dbReference type="EMBL" id="GAA4725181.1"/>
    </source>
</evidence>
<gene>
    <name evidence="5" type="ORF">GCM10025782_24100</name>
</gene>
<feature type="domain" description="Peptidoglycan binding-like" evidence="3">
    <location>
        <begin position="243"/>
        <end position="279"/>
    </location>
</feature>
<keyword evidence="6" id="KW-1185">Reference proteome</keyword>
<dbReference type="SUPFAM" id="SSF47090">
    <property type="entry name" value="PGBD-like"/>
    <property type="match status" value="4"/>
</dbReference>
<reference evidence="6" key="1">
    <citation type="journal article" date="2019" name="Int. J. Syst. Evol. Microbiol.">
        <title>The Global Catalogue of Microorganisms (GCM) 10K type strain sequencing project: providing services to taxonomists for standard genome sequencing and annotation.</title>
        <authorList>
            <consortium name="The Broad Institute Genomics Platform"/>
            <consortium name="The Broad Institute Genome Sequencing Center for Infectious Disease"/>
            <person name="Wu L."/>
            <person name="Ma J."/>
        </authorList>
    </citation>
    <scope>NUCLEOTIDE SEQUENCE [LARGE SCALE GENOMIC DNA]</scope>
    <source>
        <strain evidence="6">JCM 18961</strain>
    </source>
</reference>
<feature type="domain" description="Peptidoglycan binding-like" evidence="3">
    <location>
        <begin position="423"/>
        <end position="473"/>
    </location>
</feature>
<feature type="region of interest" description="Disordered" evidence="1">
    <location>
        <begin position="290"/>
        <end position="325"/>
    </location>
</feature>
<comment type="caution">
    <text evidence="5">The sequence shown here is derived from an EMBL/GenBank/DDBJ whole genome shotgun (WGS) entry which is preliminary data.</text>
</comment>
<dbReference type="RefSeq" id="WP_345503601.1">
    <property type="nucleotide sequence ID" value="NZ_BAABLO010000011.1"/>
</dbReference>